<dbReference type="PANTHER" id="PTHR24096:SF424">
    <property type="entry name" value="ACETYL-COA SYNTHETASE-LIKE PROTEIN-RELATED"/>
    <property type="match status" value="1"/>
</dbReference>
<dbReference type="PANTHER" id="PTHR24096">
    <property type="entry name" value="LONG-CHAIN-FATTY-ACID--COA LIGASE"/>
    <property type="match status" value="1"/>
</dbReference>
<feature type="domain" description="AMP-dependent synthetase/ligase" evidence="3">
    <location>
        <begin position="33"/>
        <end position="409"/>
    </location>
</feature>
<dbReference type="GO" id="GO:0016405">
    <property type="term" value="F:CoA-ligase activity"/>
    <property type="evidence" value="ECO:0007669"/>
    <property type="project" value="TreeGrafter"/>
</dbReference>
<sequence length="566" mass="61819">MPISSRWNIPIPSVSLPAFLFTSASHPLPKTPLLIDADRPATHYLTHESFRLWSQRFAAGLVAAGLQPGDRVLLFAGNNIFFPVVFMGTLMAGGVFSGANPGYVERELAYQLSNSGASFLLCADASLKLGLSAASSVGMSRDRVFAFDDRVFDEADVEGRLGAQSWSALVEGEDVGRAFKWKEPRDPGEEVCCLNYSSGTTGMPKGVMISHYSYVANAVQYNHLPTLHPDYKERTKKAKWLCFVPMYHAMGQTIFITCGPKRGIPVYIMKKFDFTRMLESVQKFKISSLIMVPPIVVALAKSPLTKNYDLSSVDDLGSGAAPLGGDVVKEAEALWPSGQTRMKQGWGMTEATCSILGWDPTRAPNSSSVGELNANCSAKIMDAAGQNEVPAGERGEIWVQGPTLMKGYWKNKTATDEIFVDDPKTGRWMRTGDMAYVDSAGLFYIVDRLKELIKVRGNQVAPAELEGLLLEHPALSDACVVGVTIQGEEVPRAYVVLRDAQEGKRIGEQDVKAWLAERVSRTKRLEGGVVFVDVVPKNPSGKILRKIMRERAKEEVGGGKPASSKL</sequence>
<dbReference type="SUPFAM" id="SSF56801">
    <property type="entry name" value="Acetyl-CoA synthetase-like"/>
    <property type="match status" value="1"/>
</dbReference>
<protein>
    <recommendedName>
        <fullName evidence="7">4-coumarate-CoA ligase</fullName>
    </recommendedName>
</protein>
<dbReference type="InterPro" id="IPR045851">
    <property type="entry name" value="AMP-bd_C_sf"/>
</dbReference>
<gene>
    <name evidence="5" type="ORF">QTJ16_000629</name>
</gene>
<reference evidence="5" key="1">
    <citation type="submission" date="2023-06" db="EMBL/GenBank/DDBJ databases">
        <title>Draft genome of Marssonina rosae.</title>
        <authorList>
            <person name="Cheng Q."/>
        </authorList>
    </citation>
    <scope>NUCLEOTIDE SEQUENCE</scope>
    <source>
        <strain evidence="5">R4</strain>
    </source>
</reference>
<evidence type="ECO:0008006" key="7">
    <source>
        <dbReference type="Google" id="ProtNLM"/>
    </source>
</evidence>
<dbReference type="InterPro" id="IPR020845">
    <property type="entry name" value="AMP-binding_CS"/>
</dbReference>
<dbReference type="Gene3D" id="2.30.38.10">
    <property type="entry name" value="Luciferase, Domain 3"/>
    <property type="match status" value="1"/>
</dbReference>
<proteinExistence type="inferred from homology"/>
<organism evidence="5 6">
    <name type="scientific">Diplocarpon rosae</name>
    <dbReference type="NCBI Taxonomy" id="946125"/>
    <lineage>
        <taxon>Eukaryota</taxon>
        <taxon>Fungi</taxon>
        <taxon>Dikarya</taxon>
        <taxon>Ascomycota</taxon>
        <taxon>Pezizomycotina</taxon>
        <taxon>Leotiomycetes</taxon>
        <taxon>Helotiales</taxon>
        <taxon>Drepanopezizaceae</taxon>
        <taxon>Diplocarpon</taxon>
    </lineage>
</organism>
<name>A0AAD9WHR3_9HELO</name>
<dbReference type="Pfam" id="PF00501">
    <property type="entry name" value="AMP-binding"/>
    <property type="match status" value="1"/>
</dbReference>
<comment type="similarity">
    <text evidence="2">Belongs to the ATP-dependent AMP-binding enzyme family.</text>
</comment>
<accession>A0AAD9WHR3</accession>
<evidence type="ECO:0000256" key="2">
    <source>
        <dbReference type="ARBA" id="ARBA00006432"/>
    </source>
</evidence>
<evidence type="ECO:0000313" key="5">
    <source>
        <dbReference type="EMBL" id="KAK2629809.1"/>
    </source>
</evidence>
<dbReference type="FunFam" id="3.40.50.12780:FF:000003">
    <property type="entry name" value="Long-chain-fatty-acid--CoA ligase FadD"/>
    <property type="match status" value="1"/>
</dbReference>
<dbReference type="Gene3D" id="3.40.50.980">
    <property type="match status" value="2"/>
</dbReference>
<keyword evidence="6" id="KW-1185">Reference proteome</keyword>
<dbReference type="PROSITE" id="PS00455">
    <property type="entry name" value="AMP_BINDING"/>
    <property type="match status" value="1"/>
</dbReference>
<dbReference type="InterPro" id="IPR000873">
    <property type="entry name" value="AMP-dep_synth/lig_dom"/>
</dbReference>
<evidence type="ECO:0000313" key="6">
    <source>
        <dbReference type="Proteomes" id="UP001285354"/>
    </source>
</evidence>
<dbReference type="Gene3D" id="3.30.300.30">
    <property type="match status" value="1"/>
</dbReference>
<comment type="pathway">
    <text evidence="1">Siderophore biosynthesis.</text>
</comment>
<comment type="caution">
    <text evidence="5">The sequence shown here is derived from an EMBL/GenBank/DDBJ whole genome shotgun (WGS) entry which is preliminary data.</text>
</comment>
<dbReference type="InterPro" id="IPR025110">
    <property type="entry name" value="AMP-bd_C"/>
</dbReference>
<dbReference type="AlphaFoldDB" id="A0AAD9WHR3"/>
<dbReference type="Pfam" id="PF13193">
    <property type="entry name" value="AMP-binding_C"/>
    <property type="match status" value="1"/>
</dbReference>
<evidence type="ECO:0000259" key="4">
    <source>
        <dbReference type="Pfam" id="PF13193"/>
    </source>
</evidence>
<feature type="domain" description="AMP-binding enzyme C-terminal" evidence="4">
    <location>
        <begin position="464"/>
        <end position="542"/>
    </location>
</feature>
<dbReference type="EMBL" id="JAUBYV010000001">
    <property type="protein sequence ID" value="KAK2629809.1"/>
    <property type="molecule type" value="Genomic_DNA"/>
</dbReference>
<evidence type="ECO:0000259" key="3">
    <source>
        <dbReference type="Pfam" id="PF00501"/>
    </source>
</evidence>
<dbReference type="Proteomes" id="UP001285354">
    <property type="component" value="Unassembled WGS sequence"/>
</dbReference>
<evidence type="ECO:0000256" key="1">
    <source>
        <dbReference type="ARBA" id="ARBA00004924"/>
    </source>
</evidence>
<dbReference type="CDD" id="cd05911">
    <property type="entry name" value="Firefly_Luc_like"/>
    <property type="match status" value="1"/>
</dbReference>